<dbReference type="Proteomes" id="UP000254101">
    <property type="component" value="Unassembled WGS sequence"/>
</dbReference>
<dbReference type="InterPro" id="IPR021136">
    <property type="entry name" value="Flagellar_hook_control-like_C"/>
</dbReference>
<evidence type="ECO:0000313" key="3">
    <source>
        <dbReference type="EMBL" id="RDS78389.1"/>
    </source>
</evidence>
<comment type="caution">
    <text evidence="3">The sequence shown here is derived from an EMBL/GenBank/DDBJ whole genome shotgun (WGS) entry which is preliminary data.</text>
</comment>
<feature type="compositionally biased region" description="Low complexity" evidence="1">
    <location>
        <begin position="205"/>
        <end position="219"/>
    </location>
</feature>
<feature type="compositionally biased region" description="Low complexity" evidence="1">
    <location>
        <begin position="13"/>
        <end position="30"/>
    </location>
</feature>
<organism evidence="3 4">
    <name type="scientific">Alteriqipengyuania lutimaris</name>
    <dbReference type="NCBI Taxonomy" id="1538146"/>
    <lineage>
        <taxon>Bacteria</taxon>
        <taxon>Pseudomonadati</taxon>
        <taxon>Pseudomonadota</taxon>
        <taxon>Alphaproteobacteria</taxon>
        <taxon>Sphingomonadales</taxon>
        <taxon>Erythrobacteraceae</taxon>
        <taxon>Alteriqipengyuania</taxon>
    </lineage>
</organism>
<keyword evidence="3" id="KW-0969">Cilium</keyword>
<dbReference type="AlphaFoldDB" id="A0A395LNY3"/>
<proteinExistence type="predicted"/>
<keyword evidence="4" id="KW-1185">Reference proteome</keyword>
<evidence type="ECO:0000259" key="2">
    <source>
        <dbReference type="Pfam" id="PF02120"/>
    </source>
</evidence>
<name>A0A395LNY3_9SPHN</name>
<keyword evidence="3" id="KW-0282">Flagellum</keyword>
<dbReference type="Pfam" id="PF02120">
    <property type="entry name" value="Flg_hook"/>
    <property type="match status" value="1"/>
</dbReference>
<dbReference type="EMBL" id="QRBB01000001">
    <property type="protein sequence ID" value="RDS78389.1"/>
    <property type="molecule type" value="Genomic_DNA"/>
</dbReference>
<gene>
    <name evidence="3" type="ORF">DL238_12770</name>
</gene>
<feature type="compositionally biased region" description="Polar residues" evidence="1">
    <location>
        <begin position="191"/>
        <end position="204"/>
    </location>
</feature>
<protein>
    <submittedName>
        <fullName evidence="3">Flagellar hook-length control protein FliK</fullName>
    </submittedName>
</protein>
<dbReference type="Gene3D" id="3.30.750.140">
    <property type="match status" value="1"/>
</dbReference>
<dbReference type="OrthoDB" id="7203912at2"/>
<dbReference type="CDD" id="cd17470">
    <property type="entry name" value="T3SS_Flik_C"/>
    <property type="match status" value="1"/>
</dbReference>
<feature type="region of interest" description="Disordered" evidence="1">
    <location>
        <begin position="138"/>
        <end position="347"/>
    </location>
</feature>
<keyword evidence="3" id="KW-0966">Cell projection</keyword>
<evidence type="ECO:0000313" key="4">
    <source>
        <dbReference type="Proteomes" id="UP000254101"/>
    </source>
</evidence>
<feature type="domain" description="Flagellar hook-length control protein-like C-terminal" evidence="2">
    <location>
        <begin position="421"/>
        <end position="493"/>
    </location>
</feature>
<feature type="region of interest" description="Disordered" evidence="1">
    <location>
        <begin position="369"/>
        <end position="404"/>
    </location>
</feature>
<dbReference type="InterPro" id="IPR038610">
    <property type="entry name" value="FliK-like_C_sf"/>
</dbReference>
<accession>A0A395LNY3</accession>
<feature type="compositionally biased region" description="Polar residues" evidence="1">
    <location>
        <begin position="529"/>
        <end position="539"/>
    </location>
</feature>
<feature type="region of interest" description="Disordered" evidence="1">
    <location>
        <begin position="11"/>
        <end position="32"/>
    </location>
</feature>
<evidence type="ECO:0000256" key="1">
    <source>
        <dbReference type="SAM" id="MobiDB-lite"/>
    </source>
</evidence>
<feature type="region of interest" description="Disordered" evidence="1">
    <location>
        <begin position="491"/>
        <end position="539"/>
    </location>
</feature>
<feature type="compositionally biased region" description="Low complexity" evidence="1">
    <location>
        <begin position="391"/>
        <end position="403"/>
    </location>
</feature>
<reference evidence="3 4" key="1">
    <citation type="submission" date="2018-07" db="EMBL/GenBank/DDBJ databases">
        <title>Erythrobacter nanhaiensis sp. nov., a novel member of the genus Erythrobacter isolated from the South China Sea.</title>
        <authorList>
            <person name="Chen X."/>
            <person name="Liu J."/>
        </authorList>
    </citation>
    <scope>NUCLEOTIDE SEQUENCE [LARGE SCALE GENOMIC DNA]</scope>
    <source>
        <strain evidence="3 4">S-5</strain>
    </source>
</reference>
<sequence>MTQLLSLAIGNRSPLGLSGGAPSSAAPGPSFTDLLAAPSAKGGALPSPFAGTPVAPPAIGEGAPSAVQSMGFASAVGTRPSLTQEAGLLASVARGLPVSNAPQAVANVTSANVGLAPQLTAEAPLEAPVVGGIVVEESSSLPTDLQPAAESENATPKAASPGEDSPASADQVAWGEDSLAAEPVAREKPTETVTRTNQPLTQNVPEPADAARPAEPTDALQANEPVEPIAQRADTPRPATGEDHCEMATRSPPIESPEGQSVEGRAETPSLEAQQMPIAPPTTGAAPPAPTQRLHRAALTRDGVHAPTMPRGDAQPAMTPTERTPAPDKVSSRPSPAMTPDTVASNDFGKMVEPKAADVAAAALDSGPAAGELLPQSRTDPLRNAPPAPGAPASQPAPVSARPGEIGHQLGVEIVRHGLDGRDSMTIRLDPVEMGEIQIRLQFDDRGTMRAIVTAESSAALEMLRRDSADLVRALGDAGVRTDAQSFQFEGRGQGRGEQQQHGRPQTPSDPNRVLAEAEDDGAAPPQRLHTSGQLDLIA</sequence>